<dbReference type="RefSeq" id="WP_071502598.1">
    <property type="nucleotide sequence ID" value="NZ_MORL01000003.1"/>
</dbReference>
<evidence type="ECO:0000313" key="1">
    <source>
        <dbReference type="EMBL" id="OIN59797.1"/>
    </source>
</evidence>
<dbReference type="EMBL" id="MORL01000003">
    <property type="protein sequence ID" value="OIN59797.1"/>
    <property type="molecule type" value="Genomic_DNA"/>
</dbReference>
<accession>A0A1S2VLZ0</accession>
<keyword evidence="2" id="KW-1185">Reference proteome</keyword>
<sequence length="149" mass="15877">MNDLNFTPGSANTGGVFLLRFAPLDSITAIGTEVTFAAGARWLSCYGSEGSLSWEEQQKDTDNGPVWELSVQAFLPGDSAAIRARLAAMTTRRFVLECEDNEGLVRRAGAVGAGLTFSYSFSPGANPGERRGNRITFAGQLTAPPDLID</sequence>
<protein>
    <recommendedName>
        <fullName evidence="3">Phage tail protein</fullName>
    </recommendedName>
</protein>
<organism evidence="1 2">
    <name type="scientific">Arsenicibacter rosenii</name>
    <dbReference type="NCBI Taxonomy" id="1750698"/>
    <lineage>
        <taxon>Bacteria</taxon>
        <taxon>Pseudomonadati</taxon>
        <taxon>Bacteroidota</taxon>
        <taxon>Cytophagia</taxon>
        <taxon>Cytophagales</taxon>
        <taxon>Spirosomataceae</taxon>
        <taxon>Arsenicibacter</taxon>
    </lineage>
</organism>
<dbReference type="OrthoDB" id="964170at2"/>
<proteinExistence type="predicted"/>
<name>A0A1S2VLZ0_9BACT</name>
<reference evidence="1 2" key="1">
    <citation type="submission" date="2016-10" db="EMBL/GenBank/DDBJ databases">
        <title>Arsenicibacter rosenii gen. nov., sp. nov., an efficient arsenic-methylating bacterium isolated from an arsenic-contaminated paddy soil.</title>
        <authorList>
            <person name="Huang K."/>
        </authorList>
    </citation>
    <scope>NUCLEOTIDE SEQUENCE [LARGE SCALE GENOMIC DNA]</scope>
    <source>
        <strain evidence="1 2">SM-1</strain>
    </source>
</reference>
<dbReference type="AlphaFoldDB" id="A0A1S2VLZ0"/>
<gene>
    <name evidence="1" type="ORF">BLX24_08035</name>
</gene>
<comment type="caution">
    <text evidence="1">The sequence shown here is derived from an EMBL/GenBank/DDBJ whole genome shotgun (WGS) entry which is preliminary data.</text>
</comment>
<evidence type="ECO:0008006" key="3">
    <source>
        <dbReference type="Google" id="ProtNLM"/>
    </source>
</evidence>
<evidence type="ECO:0000313" key="2">
    <source>
        <dbReference type="Proteomes" id="UP000181790"/>
    </source>
</evidence>
<dbReference type="Proteomes" id="UP000181790">
    <property type="component" value="Unassembled WGS sequence"/>
</dbReference>